<evidence type="ECO:0000256" key="1">
    <source>
        <dbReference type="SAM" id="SignalP"/>
    </source>
</evidence>
<dbReference type="PROSITE" id="PS51257">
    <property type="entry name" value="PROKAR_LIPOPROTEIN"/>
    <property type="match status" value="1"/>
</dbReference>
<protein>
    <submittedName>
        <fullName evidence="2">Putative secreted protein</fullName>
    </submittedName>
</protein>
<accession>A0A2M4C785</accession>
<proteinExistence type="predicted"/>
<evidence type="ECO:0000313" key="2">
    <source>
        <dbReference type="EMBL" id="MBW60991.1"/>
    </source>
</evidence>
<name>A0A2M4C785_9DIPT</name>
<dbReference type="EMBL" id="GGFJ01011850">
    <property type="protein sequence ID" value="MBW60991.1"/>
    <property type="molecule type" value="Transcribed_RNA"/>
</dbReference>
<feature type="signal peptide" evidence="1">
    <location>
        <begin position="1"/>
        <end position="24"/>
    </location>
</feature>
<keyword evidence="1" id="KW-0732">Signal</keyword>
<feature type="chain" id="PRO_5014688802" evidence="1">
    <location>
        <begin position="25"/>
        <end position="137"/>
    </location>
</feature>
<reference evidence="2" key="1">
    <citation type="submission" date="2018-01" db="EMBL/GenBank/DDBJ databases">
        <title>An insight into the sialome of Amazonian anophelines.</title>
        <authorList>
            <person name="Ribeiro J.M."/>
            <person name="Scarpassa V."/>
            <person name="Calvo E."/>
        </authorList>
    </citation>
    <scope>NUCLEOTIDE SEQUENCE</scope>
    <source>
        <tissue evidence="2">Salivary glands</tissue>
    </source>
</reference>
<organism evidence="2">
    <name type="scientific">Anopheles marajoara</name>
    <dbReference type="NCBI Taxonomy" id="58244"/>
    <lineage>
        <taxon>Eukaryota</taxon>
        <taxon>Metazoa</taxon>
        <taxon>Ecdysozoa</taxon>
        <taxon>Arthropoda</taxon>
        <taxon>Hexapoda</taxon>
        <taxon>Insecta</taxon>
        <taxon>Pterygota</taxon>
        <taxon>Neoptera</taxon>
        <taxon>Endopterygota</taxon>
        <taxon>Diptera</taxon>
        <taxon>Nematocera</taxon>
        <taxon>Culicoidea</taxon>
        <taxon>Culicidae</taxon>
        <taxon>Anophelinae</taxon>
        <taxon>Anopheles</taxon>
    </lineage>
</organism>
<sequence length="137" mass="15033">MLWRGWRNEGAALASMILITTAACSKPYVNCGFSSNMVRASTGSFCRHTLACRIISYIWSGCKRVTILAMMSGVSCGLHSSPYGFSTCGPCNSAAISMRDFSVHALSTRSARPPNSYPFRFRIALWAVSWSLYSQNP</sequence>
<dbReference type="AlphaFoldDB" id="A0A2M4C785"/>